<gene>
    <name evidence="8" type="ORF">LECACI_7A000506</name>
</gene>
<evidence type="ECO:0000313" key="9">
    <source>
        <dbReference type="Proteomes" id="UP001296104"/>
    </source>
</evidence>
<dbReference type="Pfam" id="PF01544">
    <property type="entry name" value="CorA"/>
    <property type="match status" value="1"/>
</dbReference>
<feature type="compositionally biased region" description="Basic residues" evidence="6">
    <location>
        <begin position="722"/>
        <end position="733"/>
    </location>
</feature>
<sequence length="733" mass="84212">MDGEGEAAQAELLLQSLESQKEAYLEAAQKFQELLTQNLLRPNDTTSHLTLNKDKGTPPRTDSNAPSQVDSSRIPPRGAQSVFTRGTGEESDAEHESDELLYAQNPLETENYDLEGLRQHLVNNPWDEYGWQILRDVLGHESMENASHVRDHWYLPTQAGPVEDRSHLSGYQVWDVGPDGAPLNVDVSGDTNTSRAMSIWNCIKEINPPNRERRAVGRITIMRELSPTLFGAVHYTLNRTFDMDEIFKALMAAEASKADVHRGFDLDPRRQCSKIFVFQYFTIVADDCVPMDWQMGTRELDQNPKHIRITRCNSVVALAFTEKPIRKVRNPARRNVGQNAYGNIYDPWSSWHLLNLQCYPDLNSSTDMIDTSKHFVNGPEAFMVLLLGEFRDAQRRFEDINRAITRLITPSADFMFDAKYRDDLLFEDEHFTFVRRYFWAYQTLGIMNESIRSIIDEFEHNFTEELWEGTDKTLWPLVEPDSPRSVYYKKKMAALRKKFEAQMAKFRTLIAGNEERRTEIRGLREELYVGTSVKESRKSVEATETTVQQGHNIKLLTLVSIFFLPSQFVTSVFGMTNMPTSPNFWTFGVVLVAVCVPFFILIGSLNSNRGMMFWRHRVEYMYIKLVMLFRWLGKPFEGKREIKDERERCEDDAKSARTDRPRLRRTNDSRHESFAGRAGQGPQSGQHGDRGHLSGIEEHDEVEPRPIQRASSSKLATMIKGARTKGKAHTSEV</sequence>
<keyword evidence="3 7" id="KW-1133">Transmembrane helix</keyword>
<evidence type="ECO:0000256" key="3">
    <source>
        <dbReference type="ARBA" id="ARBA00022989"/>
    </source>
</evidence>
<feature type="compositionally biased region" description="Basic and acidic residues" evidence="6">
    <location>
        <begin position="687"/>
        <end position="706"/>
    </location>
</feature>
<accession>A0AAI8YRF0</accession>
<dbReference type="GO" id="GO:0046873">
    <property type="term" value="F:metal ion transmembrane transporter activity"/>
    <property type="evidence" value="ECO:0007669"/>
    <property type="project" value="InterPro"/>
</dbReference>
<feature type="transmembrane region" description="Helical" evidence="7">
    <location>
        <begin position="584"/>
        <end position="605"/>
    </location>
</feature>
<comment type="caution">
    <text evidence="8">The sequence shown here is derived from an EMBL/GenBank/DDBJ whole genome shotgun (WGS) entry which is preliminary data.</text>
</comment>
<dbReference type="EMBL" id="CAVMBE010000002">
    <property type="protein sequence ID" value="CAK3776533.1"/>
    <property type="molecule type" value="Genomic_DNA"/>
</dbReference>
<organism evidence="8 9">
    <name type="scientific">Lecanosticta acicola</name>
    <dbReference type="NCBI Taxonomy" id="111012"/>
    <lineage>
        <taxon>Eukaryota</taxon>
        <taxon>Fungi</taxon>
        <taxon>Dikarya</taxon>
        <taxon>Ascomycota</taxon>
        <taxon>Pezizomycotina</taxon>
        <taxon>Dothideomycetes</taxon>
        <taxon>Dothideomycetidae</taxon>
        <taxon>Mycosphaerellales</taxon>
        <taxon>Mycosphaerellaceae</taxon>
        <taxon>Lecanosticta</taxon>
    </lineage>
</organism>
<evidence type="ECO:0000256" key="5">
    <source>
        <dbReference type="SAM" id="Coils"/>
    </source>
</evidence>
<dbReference type="AlphaFoldDB" id="A0AAI8YRF0"/>
<feature type="compositionally biased region" description="Polar residues" evidence="6">
    <location>
        <begin position="40"/>
        <end position="50"/>
    </location>
</feature>
<dbReference type="Gene3D" id="1.20.58.340">
    <property type="entry name" value="Magnesium transport protein CorA, transmembrane region"/>
    <property type="match status" value="1"/>
</dbReference>
<feature type="compositionally biased region" description="Polar residues" evidence="6">
    <location>
        <begin position="60"/>
        <end position="71"/>
    </location>
</feature>
<keyword evidence="4 7" id="KW-0472">Membrane</keyword>
<keyword evidence="5" id="KW-0175">Coiled coil</keyword>
<dbReference type="Proteomes" id="UP001296104">
    <property type="component" value="Unassembled WGS sequence"/>
</dbReference>
<evidence type="ECO:0000256" key="2">
    <source>
        <dbReference type="ARBA" id="ARBA00022692"/>
    </source>
</evidence>
<dbReference type="InterPro" id="IPR002523">
    <property type="entry name" value="MgTranspt_CorA/ZnTranspt_ZntB"/>
</dbReference>
<dbReference type="InterPro" id="IPR045863">
    <property type="entry name" value="CorA_TM1_TM2"/>
</dbReference>
<evidence type="ECO:0000256" key="4">
    <source>
        <dbReference type="ARBA" id="ARBA00023136"/>
    </source>
</evidence>
<evidence type="ECO:0000256" key="6">
    <source>
        <dbReference type="SAM" id="MobiDB-lite"/>
    </source>
</evidence>
<evidence type="ECO:0000256" key="7">
    <source>
        <dbReference type="SAM" id="Phobius"/>
    </source>
</evidence>
<feature type="region of interest" description="Disordered" evidence="6">
    <location>
        <begin position="643"/>
        <end position="733"/>
    </location>
</feature>
<dbReference type="SUPFAM" id="SSF144083">
    <property type="entry name" value="Magnesium transport protein CorA, transmembrane region"/>
    <property type="match status" value="1"/>
</dbReference>
<keyword evidence="2 7" id="KW-0812">Transmembrane</keyword>
<comment type="subcellular location">
    <subcellularLocation>
        <location evidence="1">Membrane</location>
        <topology evidence="1">Multi-pass membrane protein</topology>
    </subcellularLocation>
</comment>
<feature type="coiled-coil region" evidence="5">
    <location>
        <begin position="7"/>
        <end position="34"/>
    </location>
</feature>
<protein>
    <submittedName>
        <fullName evidence="8">Uncharacterized protein</fullName>
    </submittedName>
</protein>
<keyword evidence="9" id="KW-1185">Reference proteome</keyword>
<evidence type="ECO:0000256" key="1">
    <source>
        <dbReference type="ARBA" id="ARBA00004141"/>
    </source>
</evidence>
<proteinExistence type="predicted"/>
<name>A0AAI8YRF0_9PEZI</name>
<feature type="region of interest" description="Disordered" evidence="6">
    <location>
        <begin position="40"/>
        <end position="98"/>
    </location>
</feature>
<dbReference type="GO" id="GO:0016020">
    <property type="term" value="C:membrane"/>
    <property type="evidence" value="ECO:0007669"/>
    <property type="project" value="UniProtKB-SubCell"/>
</dbReference>
<feature type="compositionally biased region" description="Acidic residues" evidence="6">
    <location>
        <begin position="89"/>
        <end position="98"/>
    </location>
</feature>
<feature type="compositionally biased region" description="Basic and acidic residues" evidence="6">
    <location>
        <begin position="643"/>
        <end position="674"/>
    </location>
</feature>
<reference evidence="8" key="1">
    <citation type="submission" date="2023-11" db="EMBL/GenBank/DDBJ databases">
        <authorList>
            <person name="Alioto T."/>
            <person name="Alioto T."/>
            <person name="Gomez Garrido J."/>
        </authorList>
    </citation>
    <scope>NUCLEOTIDE SEQUENCE</scope>
</reference>
<evidence type="ECO:0000313" key="8">
    <source>
        <dbReference type="EMBL" id="CAK3776533.1"/>
    </source>
</evidence>